<accession>A0A2G9GZM7</accession>
<evidence type="ECO:0000256" key="1">
    <source>
        <dbReference type="ARBA" id="ARBA00000451"/>
    </source>
</evidence>
<feature type="region of interest" description="Disordered" evidence="5">
    <location>
        <begin position="1258"/>
        <end position="1280"/>
    </location>
</feature>
<evidence type="ECO:0000313" key="7">
    <source>
        <dbReference type="EMBL" id="PIN10712.1"/>
    </source>
</evidence>
<dbReference type="GO" id="GO:0051307">
    <property type="term" value="P:meiotic chromosome separation"/>
    <property type="evidence" value="ECO:0007669"/>
    <property type="project" value="TreeGrafter"/>
</dbReference>
<dbReference type="GO" id="GO:0004197">
    <property type="term" value="F:cysteine-type endopeptidase activity"/>
    <property type="evidence" value="ECO:0007669"/>
    <property type="project" value="InterPro"/>
</dbReference>
<evidence type="ECO:0000256" key="4">
    <source>
        <dbReference type="ARBA" id="ARBA00022829"/>
    </source>
</evidence>
<dbReference type="EMBL" id="NKXS01003151">
    <property type="protein sequence ID" value="PIN10712.1"/>
    <property type="molecule type" value="Genomic_DNA"/>
</dbReference>
<dbReference type="Pfam" id="PF25110">
    <property type="entry name" value="TPR_ESP1"/>
    <property type="match status" value="1"/>
</dbReference>
<dbReference type="GO" id="GO:0006508">
    <property type="term" value="P:proteolysis"/>
    <property type="evidence" value="ECO:0007669"/>
    <property type="project" value="InterPro"/>
</dbReference>
<keyword evidence="3 7" id="KW-0378">Hydrolase</keyword>
<feature type="domain" description="Peptidase C50" evidence="6">
    <location>
        <begin position="1888"/>
        <end position="1982"/>
    </location>
</feature>
<name>A0A2G9GZM7_9LAMI</name>
<reference evidence="8" key="1">
    <citation type="journal article" date="2018" name="Gigascience">
        <title>Genome assembly of the Pink Ipe (Handroanthus impetiginosus, Bignoniaceae), a highly valued, ecologically keystone Neotropical timber forest tree.</title>
        <authorList>
            <person name="Silva-Junior O.B."/>
            <person name="Grattapaglia D."/>
            <person name="Novaes E."/>
            <person name="Collevatti R.G."/>
        </authorList>
    </citation>
    <scope>NUCLEOTIDE SEQUENCE [LARGE SCALE GENOMIC DNA]</scope>
    <source>
        <strain evidence="8">cv. UFG-1</strain>
    </source>
</reference>
<dbReference type="Pfam" id="PF03568">
    <property type="entry name" value="Separin_C"/>
    <property type="match status" value="2"/>
</dbReference>
<dbReference type="GO" id="GO:0072686">
    <property type="term" value="C:mitotic spindle"/>
    <property type="evidence" value="ECO:0007669"/>
    <property type="project" value="TreeGrafter"/>
</dbReference>
<organism evidence="7 8">
    <name type="scientific">Handroanthus impetiginosus</name>
    <dbReference type="NCBI Taxonomy" id="429701"/>
    <lineage>
        <taxon>Eukaryota</taxon>
        <taxon>Viridiplantae</taxon>
        <taxon>Streptophyta</taxon>
        <taxon>Embryophyta</taxon>
        <taxon>Tracheophyta</taxon>
        <taxon>Spermatophyta</taxon>
        <taxon>Magnoliopsida</taxon>
        <taxon>eudicotyledons</taxon>
        <taxon>Gunneridae</taxon>
        <taxon>Pentapetalae</taxon>
        <taxon>asterids</taxon>
        <taxon>lamiids</taxon>
        <taxon>Lamiales</taxon>
        <taxon>Bignoniaceae</taxon>
        <taxon>Crescentiina</taxon>
        <taxon>Tabebuia alliance</taxon>
        <taxon>Handroanthus</taxon>
    </lineage>
</organism>
<dbReference type="InterPro" id="IPR056933">
    <property type="entry name" value="TPR_ESP1"/>
</dbReference>
<dbReference type="EC" id="3.4.22.49" evidence="2"/>
<dbReference type="InterPro" id="IPR005314">
    <property type="entry name" value="Peptidase_C50"/>
</dbReference>
<dbReference type="PROSITE" id="PS51700">
    <property type="entry name" value="SEPARIN"/>
    <property type="match status" value="1"/>
</dbReference>
<dbReference type="InterPro" id="IPR030397">
    <property type="entry name" value="SEPARIN_core_dom"/>
</dbReference>
<proteinExistence type="predicted"/>
<evidence type="ECO:0000256" key="5">
    <source>
        <dbReference type="SAM" id="MobiDB-lite"/>
    </source>
</evidence>
<comment type="catalytic activity">
    <reaction evidence="1">
        <text>All bonds known to be hydrolyzed by this endopeptidase have arginine in P1 and an acidic residue in P4. P6 is often occupied by an acidic residue or by a hydroxy-amino-acid residue, the phosphorylation of which enhances cleavage.</text>
        <dbReference type="EC" id="3.4.22.49"/>
    </reaction>
</comment>
<dbReference type="PANTHER" id="PTHR12792:SF0">
    <property type="entry name" value="SEPARIN"/>
    <property type="match status" value="1"/>
</dbReference>
<dbReference type="STRING" id="429701.A0A2G9GZM7"/>
<dbReference type="Proteomes" id="UP000231279">
    <property type="component" value="Unassembled WGS sequence"/>
</dbReference>
<evidence type="ECO:0000313" key="8">
    <source>
        <dbReference type="Proteomes" id="UP000231279"/>
    </source>
</evidence>
<keyword evidence="4" id="KW-0159">Chromosome partition</keyword>
<evidence type="ECO:0000256" key="3">
    <source>
        <dbReference type="ARBA" id="ARBA00022801"/>
    </source>
</evidence>
<keyword evidence="8" id="KW-1185">Reference proteome</keyword>
<evidence type="ECO:0000259" key="6">
    <source>
        <dbReference type="PROSITE" id="PS51700"/>
    </source>
</evidence>
<sequence length="2089" mass="236088">MGCDSTAEATLLSKLQSSSDLIGIHRLFTAHLHPFTPFFKTSATTAKKPVKCSKSRVPDNTLPIRTLAKQFLTFIHKSLSLLPKRLSESPKIPHDSALELFDIYRLCLDCLEVIAPELAGKPHAVQIQRIRYIHCLEQWELYNGAEAEGFVVLESLNAIVRGGAKVRSRKSKARLVPELNEESVDREVAPIILEVVVTLVKCASKRRSKVEADYWRVISLVDESEPWFKILDAKGYGKFHHFLETNLHIIALFLVTEIKSFGLNLIREFSLVTFKEYKKSSAQDQMYKLGLKMCSSLFCQRDELSSDLVFDVLEHVLGFMAAECKVGVEETTLAFLELVCYCANKCHSATVSLGGRLAKYLCRIAGDSHEDFPFISYILKLYATGLLASSSNNQSKGEDTTNCRNAPLGSSLQVLLHKELIQQLAESIKLLKDHFDIGGKEKNSHKKGALPSHWEALKFFCQSFAESIYLNRKEIFSEAEGKSSWDDLSSICDVFHHFCKIFLRCLSAIERERETSGDNYRVISTVVVAAFLLSFRTNQNIKESTRLVKDVVSTEWAPDKRLKYLYVSLNNIAALLNRKKRLKEAIKALKLCCKASWNYVVDLCKMHVDESHLPHDDLSEKAIADFVKEASDKVAFLLELNQEGNCKINGIITESLKCWSVAENLIESLPIPASLVKEWVKIQYSLSKDIGTEHDTTLYSLLSSSKDISTRALGKLLEEELLAYDEKSYLNPRYSLKMRMKIMSALLEDVYVSKDSNLKKSKLLIEKGKLLRGHGLARQDECFQCLSDVISTLKSIYTTRKSCCSQVHHLLMQAYILHALCTQEAAASSMVLSPKSDFLQDIRAALKLCLSPNHGHADEHYEDMLYLWYQLIDLLSIKGYLEFHPSLYDVVIKLFNEKNFPLAKTMSQLWKSRRLSHALCASPINHIFIEIFSKHQTQPFDSAEFWRTCMDELKPLVVGFHPSNNEIKQAASDLISHVPLSSSSIFLSSYLYYNLAERLISSGQMIEALTYAKEAHRLRSKLLQQKFEYSVEKITQTFVENGESIEKSYYGIQTFKVNDFVVTKGSCDYEGCVLTPWNVLSCYLESILQVGIVQEILGNVSEAEMLLQWGRNVSQFQGLPLFEISFSNMLGKLYRKQKLWSIAEKELSSAKKILTDNLDIISCNKCSCMLQISINQQLGDLCLSSSCRTGESSTKKLFSAKSLYKSALDKLNLSDWRTSTSYMNSGEAAGEQVIARERSVCSCAINPLEINGTLSNDKSETKIEHRRSRRTKKELKPAAQRQNMLCDHNRRITRSTRHSSGQTLEIVPGDKHIGSTIAADDSDHMPNFESKCSTADFQSDITSLCNKMKCWHCVHIEAVDCSSLSNFIYISWELVHRKLCLRLLVSIGKLFGICGNVHEAHEILLQSISVLFGRNTYCSKYSSDSLVSLFESIGKHFPGDGLAVERAALLYYISWFALKSYPSQGTRKFHSELLCIGTERIVSLLKLSFILCREVPSLFQKISRLLAAIYILSTWFEHFSLPPRGEGSESRWASFFHQASLGTHLNQQLFSGMVQKKQGQIATDPEDYLLPCSVSTVQDVPGFLRLAPESCDDLEEFVLRFFQGLPSTPVVCISLVAGDDASLLRELMQSSPTVRAWILLSHLSSDNQHVILLPIYKTLEASGDDAGSSSVVFNCKDFVKQWQCPWVSSWIDDIAPVFRHVLEGNYYSSSEYFLDYIKENTSLWWMQRNRLDECLSKFLQDVEELWLGTWKYLLLGQWPDCSYLNSTKKDLSEDEGHLLQLVLTKKCYVGVGSEASSSEFENTMQLLFKSMHEVYDNFDQDECMNRNPIILVLDSEVQMLPWENLPILRNQEVYRMPSIHSIFTTLDRCCRNQEKVETSIPAFPLIDPLDSYYLLNPDGDLSRTQVEFENWFKDQNMEGKIGTVPTIGELTLALKSHDLFIYFGHGSGTQYIPGHEIQKLDSCAATLLLGCSSGSLYLKGCYMPQGAPISYLLAGSPVIVANLWEVTDKDIDRFGKAMLNGWLRERSAASECAQCKVPLNSRKSTKCSHRPRIGSFMGQARDACTLGFLIGAAPVCYGVPTGIIKRKNV</sequence>
<feature type="compositionally biased region" description="Basic residues" evidence="5">
    <location>
        <begin position="1264"/>
        <end position="1273"/>
    </location>
</feature>
<protein>
    <recommendedName>
        <fullName evidence="2">separase</fullName>
        <ecNumber evidence="2">3.4.22.49</ecNumber>
    </recommendedName>
</protein>
<comment type="caution">
    <text evidence="7">The sequence shown here is derived from an EMBL/GenBank/DDBJ whole genome shotgun (WGS) entry which is preliminary data.</text>
</comment>
<dbReference type="Pfam" id="PF25113">
    <property type="entry name" value="TPR_ESP1_2nd"/>
    <property type="match status" value="1"/>
</dbReference>
<evidence type="ECO:0000256" key="2">
    <source>
        <dbReference type="ARBA" id="ARBA00012489"/>
    </source>
</evidence>
<gene>
    <name evidence="7" type="ORF">CDL12_16691</name>
</gene>
<dbReference type="PANTHER" id="PTHR12792">
    <property type="entry name" value="EXTRA SPINDLE POLES 1-RELATED"/>
    <property type="match status" value="1"/>
</dbReference>
<dbReference type="GO" id="GO:0005737">
    <property type="term" value="C:cytoplasm"/>
    <property type="evidence" value="ECO:0007669"/>
    <property type="project" value="TreeGrafter"/>
</dbReference>
<dbReference type="OrthoDB" id="10255632at2759"/>
<dbReference type="InterPro" id="IPR056932">
    <property type="entry name" value="TPR_ESP1_2nd"/>
</dbReference>
<dbReference type="GO" id="GO:0005634">
    <property type="term" value="C:nucleus"/>
    <property type="evidence" value="ECO:0007669"/>
    <property type="project" value="InterPro"/>
</dbReference>